<accession>L7FJE6</accession>
<dbReference type="InterPro" id="IPR003959">
    <property type="entry name" value="ATPase_AAA_core"/>
</dbReference>
<dbReference type="InterPro" id="IPR003593">
    <property type="entry name" value="AAA+_ATPase"/>
</dbReference>
<evidence type="ECO:0000313" key="2">
    <source>
        <dbReference type="EMBL" id="ELP84032.1"/>
    </source>
</evidence>
<feature type="domain" description="AAA+ ATPase" evidence="1">
    <location>
        <begin position="841"/>
        <end position="970"/>
    </location>
</feature>
<dbReference type="OrthoDB" id="10042665at2759"/>
<dbReference type="Pfam" id="PF00004">
    <property type="entry name" value="AAA"/>
    <property type="match status" value="1"/>
</dbReference>
<dbReference type="AlphaFoldDB" id="L7FJE6"/>
<reference evidence="2 3" key="1">
    <citation type="submission" date="2012-10" db="EMBL/GenBank/DDBJ databases">
        <authorList>
            <person name="Zafar N."/>
            <person name="Inman J."/>
            <person name="Hall N."/>
            <person name="Lorenzi H."/>
            <person name="Caler E."/>
        </authorList>
    </citation>
    <scope>NUCLEOTIDE SEQUENCE [LARGE SCALE GENOMIC DNA]</scope>
    <source>
        <strain evidence="2 3">IP1</strain>
    </source>
</reference>
<organism evidence="2 3">
    <name type="scientific">Entamoeba invadens IP1</name>
    <dbReference type="NCBI Taxonomy" id="370355"/>
    <lineage>
        <taxon>Eukaryota</taxon>
        <taxon>Amoebozoa</taxon>
        <taxon>Evosea</taxon>
        <taxon>Archamoebae</taxon>
        <taxon>Mastigamoebida</taxon>
        <taxon>Entamoebidae</taxon>
        <taxon>Entamoeba</taxon>
    </lineage>
</organism>
<dbReference type="SUPFAM" id="SSF52540">
    <property type="entry name" value="P-loop containing nucleoside triphosphate hydrolases"/>
    <property type="match status" value="1"/>
</dbReference>
<dbReference type="KEGG" id="eiv:EIN_353670"/>
<dbReference type="EMBL" id="KB207178">
    <property type="protein sequence ID" value="ELP84032.1"/>
    <property type="molecule type" value="Genomic_DNA"/>
</dbReference>
<gene>
    <name evidence="2" type="ORF">EIN_353670</name>
</gene>
<keyword evidence="3" id="KW-1185">Reference proteome</keyword>
<dbReference type="GO" id="GO:0005524">
    <property type="term" value="F:ATP binding"/>
    <property type="evidence" value="ECO:0007669"/>
    <property type="project" value="InterPro"/>
</dbReference>
<name>L7FJE6_ENTIV</name>
<dbReference type="GeneID" id="14883010"/>
<dbReference type="PANTHER" id="PTHR46411">
    <property type="entry name" value="FAMILY ATPASE, PUTATIVE-RELATED"/>
    <property type="match status" value="1"/>
</dbReference>
<protein>
    <recommendedName>
        <fullName evidence="1">AAA+ ATPase domain-containing protein</fullName>
    </recommendedName>
</protein>
<dbReference type="Proteomes" id="UP000014680">
    <property type="component" value="Unassembled WGS sequence"/>
</dbReference>
<dbReference type="VEuPathDB" id="AmoebaDB:EIN_353670"/>
<dbReference type="PANTHER" id="PTHR46411:SF3">
    <property type="entry name" value="AAA+ ATPASE DOMAIN-CONTAINING PROTEIN"/>
    <property type="match status" value="1"/>
</dbReference>
<evidence type="ECO:0000259" key="1">
    <source>
        <dbReference type="SMART" id="SM00382"/>
    </source>
</evidence>
<dbReference type="GO" id="GO:0016887">
    <property type="term" value="F:ATP hydrolysis activity"/>
    <property type="evidence" value="ECO:0007669"/>
    <property type="project" value="InterPro"/>
</dbReference>
<evidence type="ECO:0000313" key="3">
    <source>
        <dbReference type="Proteomes" id="UP000014680"/>
    </source>
</evidence>
<dbReference type="InterPro" id="IPR027417">
    <property type="entry name" value="P-loop_NTPase"/>
</dbReference>
<dbReference type="RefSeq" id="XP_004183378.1">
    <property type="nucleotide sequence ID" value="XM_004183330.1"/>
</dbReference>
<dbReference type="CDD" id="cd19481">
    <property type="entry name" value="RecA-like_protease"/>
    <property type="match status" value="1"/>
</dbReference>
<proteinExistence type="predicted"/>
<dbReference type="SMART" id="SM00382">
    <property type="entry name" value="AAA"/>
    <property type="match status" value="1"/>
</dbReference>
<dbReference type="Gene3D" id="3.40.50.300">
    <property type="entry name" value="P-loop containing nucleotide triphosphate hydrolases"/>
    <property type="match status" value="1"/>
</dbReference>
<sequence length="1071" mass="121082">MKTSLQQKSFGASLELQTQSGTMLYTCDTIIRNGDEEKQIQAALKIATEKLTDVESPKTGIPIFAFSHKRSLDMTDDDCAKPRVLHMTEAFVDLDSWTSQLSGEETSIVTDIFSTYLQNGIKSVVLNPFQSCGTLNATLNESLHAKVTHQSVGNVFSEETINNVWVKKSGDIMRPTNTIVMVEIYLEPLDDDQEGHLIVEMAKKFIGKPAPFTPFTAFLTENWKKQKYFKKKRGASENYEEDIKMDDQQDTNFSSHSKVMVMMTTTPETMTNTLFNLTNIKTIVSSAKYNEVVYTASDWSDEGNANTIEKFNTGGLNVVETRELIAGYLLHPAYLREWKGARPFNTSMQENISNVPKKSVVKSTQKDIQSEQKEQEKAVCSKRINPITGKTESVVFERIKGDTKDDTTIIVPVLAVVRYFCELGRTDVEVSIGNLFGNYNRLRQIKEEVQSYNKIVKTNAQNCDEAKRLFMTSFVEKVSAIGYTIAIDEHKDVKVPGIEEVLKTIEDEFDQLITDARSECKKASGEVEYMQLQEVYKPGDFVMNDKITEIGNLPVVFLIEDSHYEVHRSMMLGRKYYFSMRLKTMVRGLDEYLSVSFNVSIGEWIGKRALKDFDYHPIKKYEAKVYEKYYEMISKFKSTPVYMHYSEFSFFPHQSRIGNSHTQTDSATSKDGSLVVDMELTVSLNKSVVKGVNEASEAIVNALSEYKKVRKTFPPTCSESERIERYKTKGIEVFETLPEHLHKLVWPTVSAYSITQKCWGHVLVPLLNAIEIRSVEWNQLVLPSTVKELLVATVASSVKGKKMIQTDGHINESDALALNVQKMLKTESKYKSAQILKTRGNGTLFLLYGPPGTGKTLSVEALSILFGRPMYQVSFGELGTTISELEERLGDILFLTSRWGALVLLDEGDALIEKRTSGQFVMNSMTSVLLRLLENFDGALFVTSNRPLALDPAALSRVTLAVHFEKLKEESKEEIWRNSLVNLFEREVIEGIERGRNGAEEYVEKNFDVKKLGSFNGSGRSIGAIIKLAVALAEQRNKELSFDILKDANEVFTKFSDDLNKDGLLFEKENW</sequence>